<keyword evidence="8 9" id="KW-0143">Chaperone</keyword>
<keyword evidence="4 9" id="KW-0949">S-adenosyl-L-methionine</keyword>
<comment type="caution">
    <text evidence="11">The sequence shown here is derived from an EMBL/GenBank/DDBJ whole genome shotgun (WGS) entry which is preliminary data.</text>
</comment>
<evidence type="ECO:0000256" key="7">
    <source>
        <dbReference type="ARBA" id="ARBA00023014"/>
    </source>
</evidence>
<keyword evidence="5 9" id="KW-0479">Metal-binding</keyword>
<dbReference type="SMART" id="SM00729">
    <property type="entry name" value="Elp3"/>
    <property type="match status" value="1"/>
</dbReference>
<dbReference type="Pfam" id="PF06969">
    <property type="entry name" value="HemN_C"/>
    <property type="match status" value="1"/>
</dbReference>
<keyword evidence="9" id="KW-0004">4Fe-4S</keyword>
<evidence type="ECO:0000259" key="10">
    <source>
        <dbReference type="PROSITE" id="PS51918"/>
    </source>
</evidence>
<dbReference type="Pfam" id="PF04055">
    <property type="entry name" value="Radical_SAM"/>
    <property type="match status" value="1"/>
</dbReference>
<evidence type="ECO:0000313" key="12">
    <source>
        <dbReference type="Proteomes" id="UP000294902"/>
    </source>
</evidence>
<evidence type="ECO:0000256" key="3">
    <source>
        <dbReference type="ARBA" id="ARBA00022617"/>
    </source>
</evidence>
<dbReference type="Gene3D" id="3.20.20.70">
    <property type="entry name" value="Aldolase class I"/>
    <property type="match status" value="1"/>
</dbReference>
<dbReference type="PROSITE" id="PS51918">
    <property type="entry name" value="RADICAL_SAM"/>
    <property type="match status" value="1"/>
</dbReference>
<organism evidence="11 12">
    <name type="scientific">Natranaerovirga pectinivora</name>
    <dbReference type="NCBI Taxonomy" id="682400"/>
    <lineage>
        <taxon>Bacteria</taxon>
        <taxon>Bacillati</taxon>
        <taxon>Bacillota</taxon>
        <taxon>Clostridia</taxon>
        <taxon>Lachnospirales</taxon>
        <taxon>Natranaerovirgaceae</taxon>
        <taxon>Natranaerovirga</taxon>
    </lineage>
</organism>
<keyword evidence="12" id="KW-1185">Reference proteome</keyword>
<evidence type="ECO:0000256" key="6">
    <source>
        <dbReference type="ARBA" id="ARBA00023004"/>
    </source>
</evidence>
<dbReference type="InterPro" id="IPR034505">
    <property type="entry name" value="Coproporphyrinogen-III_oxidase"/>
</dbReference>
<dbReference type="InterPro" id="IPR006638">
    <property type="entry name" value="Elp3/MiaA/NifB-like_rSAM"/>
</dbReference>
<feature type="domain" description="Radical SAM core" evidence="10">
    <location>
        <begin position="1"/>
        <end position="235"/>
    </location>
</feature>
<evidence type="ECO:0000256" key="4">
    <source>
        <dbReference type="ARBA" id="ARBA00022691"/>
    </source>
</evidence>
<dbReference type="GO" id="GO:0006779">
    <property type="term" value="P:porphyrin-containing compound biosynthetic process"/>
    <property type="evidence" value="ECO:0007669"/>
    <property type="project" value="InterPro"/>
</dbReference>
<dbReference type="SFLD" id="SFLDF00288">
    <property type="entry name" value="HemN-like__clustered_with_nucl"/>
    <property type="match status" value="1"/>
</dbReference>
<dbReference type="InterPro" id="IPR010723">
    <property type="entry name" value="HemN_C"/>
</dbReference>
<dbReference type="GO" id="GO:0046872">
    <property type="term" value="F:metal ion binding"/>
    <property type="evidence" value="ECO:0007669"/>
    <property type="project" value="UniProtKB-UniRule"/>
</dbReference>
<evidence type="ECO:0000256" key="1">
    <source>
        <dbReference type="ARBA" id="ARBA00006100"/>
    </source>
</evidence>
<dbReference type="InterPro" id="IPR058240">
    <property type="entry name" value="rSAM_sf"/>
</dbReference>
<dbReference type="NCBIfam" id="TIGR00539">
    <property type="entry name" value="hemN_rel"/>
    <property type="match status" value="1"/>
</dbReference>
<keyword evidence="9" id="KW-0963">Cytoplasm</keyword>
<keyword evidence="6 9" id="KW-0408">Iron</keyword>
<dbReference type="Proteomes" id="UP000294902">
    <property type="component" value="Unassembled WGS sequence"/>
</dbReference>
<evidence type="ECO:0000313" key="11">
    <source>
        <dbReference type="EMBL" id="TCT16871.1"/>
    </source>
</evidence>
<evidence type="ECO:0000256" key="8">
    <source>
        <dbReference type="ARBA" id="ARBA00023186"/>
    </source>
</evidence>
<keyword evidence="3 9" id="KW-0349">Heme</keyword>
<dbReference type="InterPro" id="IPR004559">
    <property type="entry name" value="HemW-like"/>
</dbReference>
<dbReference type="RefSeq" id="WP_132249290.1">
    <property type="nucleotide sequence ID" value="NZ_SMAL01000001.1"/>
</dbReference>
<dbReference type="GO" id="GO:0005737">
    <property type="term" value="C:cytoplasm"/>
    <property type="evidence" value="ECO:0007669"/>
    <property type="project" value="UniProtKB-SubCell"/>
</dbReference>
<dbReference type="SFLD" id="SFLDF00562">
    <property type="entry name" value="HemN-like__clustered_with_heat"/>
    <property type="match status" value="1"/>
</dbReference>
<dbReference type="SUPFAM" id="SSF102114">
    <property type="entry name" value="Radical SAM enzymes"/>
    <property type="match status" value="1"/>
</dbReference>
<dbReference type="SFLD" id="SFLDS00029">
    <property type="entry name" value="Radical_SAM"/>
    <property type="match status" value="1"/>
</dbReference>
<dbReference type="InterPro" id="IPR013785">
    <property type="entry name" value="Aldolase_TIM"/>
</dbReference>
<dbReference type="SFLD" id="SFLDG01082">
    <property type="entry name" value="B12-binding_domain_containing"/>
    <property type="match status" value="1"/>
</dbReference>
<evidence type="ECO:0000256" key="2">
    <source>
        <dbReference type="ARBA" id="ARBA00017228"/>
    </source>
</evidence>
<reference evidence="11 12" key="1">
    <citation type="submission" date="2019-03" db="EMBL/GenBank/DDBJ databases">
        <title>Genomic Encyclopedia of Type Strains, Phase IV (KMG-IV): sequencing the most valuable type-strain genomes for metagenomic binning, comparative biology and taxonomic classification.</title>
        <authorList>
            <person name="Goeker M."/>
        </authorList>
    </citation>
    <scope>NUCLEOTIDE SEQUENCE [LARGE SCALE GENOMIC DNA]</scope>
    <source>
        <strain evidence="11 12">DSM 24629</strain>
    </source>
</reference>
<dbReference type="SFLD" id="SFLDG01065">
    <property type="entry name" value="anaerobic_coproporphyrinogen-I"/>
    <property type="match status" value="1"/>
</dbReference>
<evidence type="ECO:0000256" key="5">
    <source>
        <dbReference type="ARBA" id="ARBA00022723"/>
    </source>
</evidence>
<protein>
    <recommendedName>
        <fullName evidence="2 9">Heme chaperone HemW</fullName>
    </recommendedName>
</protein>
<comment type="subcellular location">
    <subcellularLocation>
        <location evidence="9">Cytoplasm</location>
    </subcellularLocation>
</comment>
<dbReference type="PANTHER" id="PTHR13932">
    <property type="entry name" value="COPROPORPHYRINIGEN III OXIDASE"/>
    <property type="match status" value="1"/>
</dbReference>
<evidence type="ECO:0000256" key="9">
    <source>
        <dbReference type="RuleBase" id="RU364116"/>
    </source>
</evidence>
<dbReference type="GO" id="GO:0051539">
    <property type="term" value="F:4 iron, 4 sulfur cluster binding"/>
    <property type="evidence" value="ECO:0007669"/>
    <property type="project" value="UniProtKB-UniRule"/>
</dbReference>
<sequence length="378" mass="44280">MKPLSLYLHLPFCKKKCFYCDFLSFQSNEEEQNVYIKGLINEIKGYKGIKEEYSIKSIFLGGGTPSVISKEHIRMVFEEIKRNFTLDKNIEITIEVNPGTVDVEKLITYKEIGINRLSIGLQSTDNEFLQKLGRIHNYEKFLDTYNMAREVGYNNISIDLIFGLPELTLEKWEKTLRTVIDKNPEHISCYSLIIEEGTPFHKLYESGDIDYLNEDIEREMYRVTKNILEKNNYFQYEVSNYAKKNHESYHNCVYWTGKEYLGLGLGAASYMNQVRYKNTDNMKDYINYSNKPSAIRVEESVLSEQDLMEEFMFLGLRLIKGVSKEDFRIRFNIFIEDVYGDVILELEKKALINNDKDKIQLTAKGIDLSNYVLSEFLL</sequence>
<comment type="function">
    <text evidence="9">Probably acts as a heme chaperone, transferring heme to an unknown acceptor. Binds one molecule of heme per monomer, possibly covalently. Binds 1 [4Fe-4S] cluster. The cluster is coordinated with 3 cysteines and an exchangeable S-adenosyl-L-methionine.</text>
</comment>
<dbReference type="OrthoDB" id="9808022at2"/>
<dbReference type="GO" id="GO:0004109">
    <property type="term" value="F:coproporphyrinogen oxidase activity"/>
    <property type="evidence" value="ECO:0007669"/>
    <property type="project" value="InterPro"/>
</dbReference>
<proteinExistence type="inferred from homology"/>
<accession>A0A4R3MNS4</accession>
<dbReference type="AlphaFoldDB" id="A0A4R3MNS4"/>
<dbReference type="PANTHER" id="PTHR13932:SF5">
    <property type="entry name" value="RADICAL S-ADENOSYL METHIONINE DOMAIN-CONTAINING PROTEIN 1, MITOCHONDRIAL"/>
    <property type="match status" value="1"/>
</dbReference>
<keyword evidence="7 9" id="KW-0411">Iron-sulfur</keyword>
<dbReference type="EMBL" id="SMAL01000001">
    <property type="protein sequence ID" value="TCT16871.1"/>
    <property type="molecule type" value="Genomic_DNA"/>
</dbReference>
<gene>
    <name evidence="11" type="ORF">EDC18_101167</name>
</gene>
<name>A0A4R3MNS4_9FIRM</name>
<dbReference type="CDD" id="cd01335">
    <property type="entry name" value="Radical_SAM"/>
    <property type="match status" value="1"/>
</dbReference>
<comment type="similarity">
    <text evidence="1">Belongs to the anaerobic coproporphyrinogen-III oxidase family. HemW subfamily.</text>
</comment>
<dbReference type="InterPro" id="IPR007197">
    <property type="entry name" value="rSAM"/>
</dbReference>